<gene>
    <name evidence="2" type="ORF">COT51_00850</name>
</gene>
<evidence type="ECO:0000256" key="1">
    <source>
        <dbReference type="SAM" id="Phobius"/>
    </source>
</evidence>
<dbReference type="AlphaFoldDB" id="A0A2H0XA31"/>
<dbReference type="Proteomes" id="UP000231098">
    <property type="component" value="Unassembled WGS sequence"/>
</dbReference>
<feature type="transmembrane region" description="Helical" evidence="1">
    <location>
        <begin position="57"/>
        <end position="77"/>
    </location>
</feature>
<evidence type="ECO:0000313" key="3">
    <source>
        <dbReference type="Proteomes" id="UP000231098"/>
    </source>
</evidence>
<reference evidence="3" key="1">
    <citation type="submission" date="2017-09" db="EMBL/GenBank/DDBJ databases">
        <title>Depth-based differentiation of microbial function through sediment-hosted aquifers and enrichment of novel symbionts in the deep terrestrial subsurface.</title>
        <authorList>
            <person name="Probst A.J."/>
            <person name="Ladd B."/>
            <person name="Jarett J.K."/>
            <person name="Geller-Mcgrath D.E."/>
            <person name="Sieber C.M.K."/>
            <person name="Emerson J.B."/>
            <person name="Anantharaman K."/>
            <person name="Thomas B.C."/>
            <person name="Malmstrom R."/>
            <person name="Stieglmeier M."/>
            <person name="Klingl A."/>
            <person name="Woyke T."/>
            <person name="Ryan C.M."/>
            <person name="Banfield J.F."/>
        </authorList>
    </citation>
    <scope>NUCLEOTIDE SEQUENCE [LARGE SCALE GENOMIC DNA]</scope>
</reference>
<protein>
    <submittedName>
        <fullName evidence="2">Uncharacterized protein</fullName>
    </submittedName>
</protein>
<keyword evidence="1" id="KW-0812">Transmembrane</keyword>
<comment type="caution">
    <text evidence="2">The sequence shown here is derived from an EMBL/GenBank/DDBJ whole genome shotgun (WGS) entry which is preliminary data.</text>
</comment>
<organism evidence="2 3">
    <name type="scientific">candidate division WWE3 bacterium CG08_land_8_20_14_0_20_41_15</name>
    <dbReference type="NCBI Taxonomy" id="1975086"/>
    <lineage>
        <taxon>Bacteria</taxon>
        <taxon>Katanobacteria</taxon>
    </lineage>
</organism>
<proteinExistence type="predicted"/>
<feature type="transmembrane region" description="Helical" evidence="1">
    <location>
        <begin position="89"/>
        <end position="121"/>
    </location>
</feature>
<keyword evidence="1" id="KW-1133">Transmembrane helix</keyword>
<keyword evidence="1" id="KW-0472">Membrane</keyword>
<feature type="transmembrane region" description="Helical" evidence="1">
    <location>
        <begin position="7"/>
        <end position="29"/>
    </location>
</feature>
<evidence type="ECO:0000313" key="2">
    <source>
        <dbReference type="EMBL" id="PIS21800.1"/>
    </source>
</evidence>
<name>A0A2H0XA31_UNCKA</name>
<sequence length="175" mass="19684">MKRILGAFLRWTVVFAVVMVFGWAVYRIFVGELPKVSREIIFWNNSMITLPFALPHYLDFLAAPILAVLVISGVRLLRFGSKKAELRALVSIVGALSMVGGTIAALSLFFGAGMITVALIIFPMSVFFFALFSALLACTTLVEMLFDRFLDLDLSWLLDRIDWLGGWIKKTFFDF</sequence>
<dbReference type="EMBL" id="PEYV01000016">
    <property type="protein sequence ID" value="PIS21800.1"/>
    <property type="molecule type" value="Genomic_DNA"/>
</dbReference>
<accession>A0A2H0XA31</accession>